<dbReference type="Gene3D" id="3.60.10.10">
    <property type="entry name" value="Endonuclease/exonuclease/phosphatase"/>
    <property type="match status" value="1"/>
</dbReference>
<evidence type="ECO:0000313" key="2">
    <source>
        <dbReference type="EMBL" id="CAL1535307.1"/>
    </source>
</evidence>
<dbReference type="GO" id="GO:0003824">
    <property type="term" value="F:catalytic activity"/>
    <property type="evidence" value="ECO:0007669"/>
    <property type="project" value="InterPro"/>
</dbReference>
<dbReference type="Proteomes" id="UP001497497">
    <property type="component" value="Unassembled WGS sequence"/>
</dbReference>
<protein>
    <recommendedName>
        <fullName evidence="1">Endonuclease/exonuclease/phosphatase domain-containing protein</fullName>
    </recommendedName>
</protein>
<evidence type="ECO:0000313" key="3">
    <source>
        <dbReference type="Proteomes" id="UP001497497"/>
    </source>
</evidence>
<reference evidence="2 3" key="1">
    <citation type="submission" date="2024-04" db="EMBL/GenBank/DDBJ databases">
        <authorList>
            <consortium name="Genoscope - CEA"/>
            <person name="William W."/>
        </authorList>
    </citation>
    <scope>NUCLEOTIDE SEQUENCE [LARGE SCALE GENOMIC DNA]</scope>
</reference>
<dbReference type="PANTHER" id="PTHR36688">
    <property type="entry name" value="ENDO/EXONUCLEASE/PHOSPHATASE DOMAIN-CONTAINING PROTEIN"/>
    <property type="match status" value="1"/>
</dbReference>
<comment type="caution">
    <text evidence="2">The sequence shown here is derived from an EMBL/GenBank/DDBJ whole genome shotgun (WGS) entry which is preliminary data.</text>
</comment>
<sequence length="234" mass="26242">MTLVRKSLTTRIKECRWEKPNTDSIHLQVWKDGISYDIFNVYSPPKLTVDLDFEKSAFTKTLIGGDFNGQATLWGYKRVNNTGRKLLDLCNSTNLCIMQSVETPPTCIHTSNGRESRPDLTIISSDLRHKSTLNVLKDIGSDHLPILIKIGKNDVLAKSSRPNTWRYQSANWTKFASLTNSSNFLFKRKKGPPPPVECTINGAQVSSLQQNDQFLWGTGVKIRAGPQTLNCANS</sequence>
<keyword evidence="3" id="KW-1185">Reference proteome</keyword>
<dbReference type="EMBL" id="CAXITT010000197">
    <property type="protein sequence ID" value="CAL1535307.1"/>
    <property type="molecule type" value="Genomic_DNA"/>
</dbReference>
<evidence type="ECO:0000259" key="1">
    <source>
        <dbReference type="Pfam" id="PF14529"/>
    </source>
</evidence>
<name>A0AAV2HPC7_LYMST</name>
<gene>
    <name evidence="2" type="ORF">GSLYS_00009267001</name>
</gene>
<proteinExistence type="predicted"/>
<dbReference type="InterPro" id="IPR036691">
    <property type="entry name" value="Endo/exonu/phosph_ase_sf"/>
</dbReference>
<organism evidence="2 3">
    <name type="scientific">Lymnaea stagnalis</name>
    <name type="common">Great pond snail</name>
    <name type="synonym">Helix stagnalis</name>
    <dbReference type="NCBI Taxonomy" id="6523"/>
    <lineage>
        <taxon>Eukaryota</taxon>
        <taxon>Metazoa</taxon>
        <taxon>Spiralia</taxon>
        <taxon>Lophotrochozoa</taxon>
        <taxon>Mollusca</taxon>
        <taxon>Gastropoda</taxon>
        <taxon>Heterobranchia</taxon>
        <taxon>Euthyneura</taxon>
        <taxon>Panpulmonata</taxon>
        <taxon>Hygrophila</taxon>
        <taxon>Lymnaeoidea</taxon>
        <taxon>Lymnaeidae</taxon>
        <taxon>Lymnaea</taxon>
    </lineage>
</organism>
<dbReference type="SUPFAM" id="SSF56219">
    <property type="entry name" value="DNase I-like"/>
    <property type="match status" value="1"/>
</dbReference>
<dbReference type="Pfam" id="PF14529">
    <property type="entry name" value="Exo_endo_phos_2"/>
    <property type="match status" value="1"/>
</dbReference>
<dbReference type="AlphaFoldDB" id="A0AAV2HPC7"/>
<dbReference type="PANTHER" id="PTHR36688:SF2">
    <property type="entry name" value="ENDONUCLEASE_EXONUCLEASE_PHOSPHATASE DOMAIN-CONTAINING PROTEIN"/>
    <property type="match status" value="1"/>
</dbReference>
<dbReference type="InterPro" id="IPR005135">
    <property type="entry name" value="Endo/exonuclease/phosphatase"/>
</dbReference>
<feature type="domain" description="Endonuclease/exonuclease/phosphatase" evidence="1">
    <location>
        <begin position="37"/>
        <end position="146"/>
    </location>
</feature>
<accession>A0AAV2HPC7</accession>
<dbReference type="InterPro" id="IPR052560">
    <property type="entry name" value="RdDP_mobile_element"/>
</dbReference>